<dbReference type="Proteomes" id="UP000054248">
    <property type="component" value="Unassembled WGS sequence"/>
</dbReference>
<organism evidence="3 4">
    <name type="scientific">Tulasnella calospora MUT 4182</name>
    <dbReference type="NCBI Taxonomy" id="1051891"/>
    <lineage>
        <taxon>Eukaryota</taxon>
        <taxon>Fungi</taxon>
        <taxon>Dikarya</taxon>
        <taxon>Basidiomycota</taxon>
        <taxon>Agaricomycotina</taxon>
        <taxon>Agaricomycetes</taxon>
        <taxon>Cantharellales</taxon>
        <taxon>Tulasnellaceae</taxon>
        <taxon>Tulasnella</taxon>
    </lineage>
</organism>
<accession>A0A0C3QXD9</accession>
<reference evidence="4" key="2">
    <citation type="submission" date="2015-01" db="EMBL/GenBank/DDBJ databases">
        <title>Evolutionary Origins and Diversification of the Mycorrhizal Mutualists.</title>
        <authorList>
            <consortium name="DOE Joint Genome Institute"/>
            <consortium name="Mycorrhizal Genomics Consortium"/>
            <person name="Kohler A."/>
            <person name="Kuo A."/>
            <person name="Nagy L.G."/>
            <person name="Floudas D."/>
            <person name="Copeland A."/>
            <person name="Barry K.W."/>
            <person name="Cichocki N."/>
            <person name="Veneault-Fourrey C."/>
            <person name="LaButti K."/>
            <person name="Lindquist E.A."/>
            <person name="Lipzen A."/>
            <person name="Lundell T."/>
            <person name="Morin E."/>
            <person name="Murat C."/>
            <person name="Riley R."/>
            <person name="Ohm R."/>
            <person name="Sun H."/>
            <person name="Tunlid A."/>
            <person name="Henrissat B."/>
            <person name="Grigoriev I.V."/>
            <person name="Hibbett D.S."/>
            <person name="Martin F."/>
        </authorList>
    </citation>
    <scope>NUCLEOTIDE SEQUENCE [LARGE SCALE GENOMIC DNA]</scope>
    <source>
        <strain evidence="4">MUT 4182</strain>
    </source>
</reference>
<gene>
    <name evidence="3" type="ORF">M407DRAFT_38497</name>
</gene>
<keyword evidence="4" id="KW-1185">Reference proteome</keyword>
<evidence type="ECO:0000313" key="3">
    <source>
        <dbReference type="EMBL" id="KIO33714.1"/>
    </source>
</evidence>
<dbReference type="Pfam" id="PF13087">
    <property type="entry name" value="AAA_12"/>
    <property type="match status" value="1"/>
</dbReference>
<feature type="transmembrane region" description="Helical" evidence="1">
    <location>
        <begin position="49"/>
        <end position="66"/>
    </location>
</feature>
<evidence type="ECO:0000256" key="1">
    <source>
        <dbReference type="SAM" id="Phobius"/>
    </source>
</evidence>
<dbReference type="InterPro" id="IPR027417">
    <property type="entry name" value="P-loop_NTPase"/>
</dbReference>
<feature type="non-terminal residue" evidence="3">
    <location>
        <position position="1"/>
    </location>
</feature>
<name>A0A0C3QXD9_9AGAM</name>
<evidence type="ECO:0000259" key="2">
    <source>
        <dbReference type="Pfam" id="PF13087"/>
    </source>
</evidence>
<dbReference type="HOGENOM" id="CLU_2661442_0_0_1"/>
<dbReference type="InterPro" id="IPR041679">
    <property type="entry name" value="DNA2/NAM7-like_C"/>
</dbReference>
<sequence>DYVEFDLRHTLGFVANPHRFNVAMTRAKSVLIIVSDPDVLGLDPLWRRFLNHIYIFFFLFCGWRGFRTPWNPTEDI</sequence>
<dbReference type="STRING" id="1051891.A0A0C3QXD9"/>
<reference evidence="3 4" key="1">
    <citation type="submission" date="2014-04" db="EMBL/GenBank/DDBJ databases">
        <authorList>
            <consortium name="DOE Joint Genome Institute"/>
            <person name="Kuo A."/>
            <person name="Girlanda M."/>
            <person name="Perotto S."/>
            <person name="Kohler A."/>
            <person name="Nagy L.G."/>
            <person name="Floudas D."/>
            <person name="Copeland A."/>
            <person name="Barry K.W."/>
            <person name="Cichocki N."/>
            <person name="Veneault-Fourrey C."/>
            <person name="LaButti K."/>
            <person name="Lindquist E.A."/>
            <person name="Lipzen A."/>
            <person name="Lundell T."/>
            <person name="Morin E."/>
            <person name="Murat C."/>
            <person name="Sun H."/>
            <person name="Tunlid A."/>
            <person name="Henrissat B."/>
            <person name="Grigoriev I.V."/>
            <person name="Hibbett D.S."/>
            <person name="Martin F."/>
            <person name="Nordberg H.P."/>
            <person name="Cantor M.N."/>
            <person name="Hua S.X."/>
        </authorList>
    </citation>
    <scope>NUCLEOTIDE SEQUENCE [LARGE SCALE GENOMIC DNA]</scope>
    <source>
        <strain evidence="3 4">MUT 4182</strain>
    </source>
</reference>
<feature type="domain" description="DNA2/NAM7 helicase-like C-terminal" evidence="2">
    <location>
        <begin position="8"/>
        <end position="36"/>
    </location>
</feature>
<keyword evidence="1" id="KW-0812">Transmembrane</keyword>
<evidence type="ECO:0000313" key="4">
    <source>
        <dbReference type="Proteomes" id="UP000054248"/>
    </source>
</evidence>
<dbReference type="Gene3D" id="3.40.50.300">
    <property type="entry name" value="P-loop containing nucleotide triphosphate hydrolases"/>
    <property type="match status" value="1"/>
</dbReference>
<proteinExistence type="predicted"/>
<keyword evidence="1" id="KW-1133">Transmembrane helix</keyword>
<dbReference type="EMBL" id="KN822946">
    <property type="protein sequence ID" value="KIO33714.1"/>
    <property type="molecule type" value="Genomic_DNA"/>
</dbReference>
<keyword evidence="1" id="KW-0472">Membrane</keyword>
<protein>
    <recommendedName>
        <fullName evidence="2">DNA2/NAM7 helicase-like C-terminal domain-containing protein</fullName>
    </recommendedName>
</protein>
<dbReference type="OrthoDB" id="6513042at2759"/>
<dbReference type="AlphaFoldDB" id="A0A0C3QXD9"/>
<feature type="non-terminal residue" evidence="3">
    <location>
        <position position="76"/>
    </location>
</feature>